<feature type="transmembrane region" description="Helical" evidence="12">
    <location>
        <begin position="82"/>
        <end position="103"/>
    </location>
</feature>
<protein>
    <submittedName>
        <fullName evidence="14">Uncharacterized protein</fullName>
    </submittedName>
</protein>
<evidence type="ECO:0000256" key="9">
    <source>
        <dbReference type="ARBA" id="ARBA00025294"/>
    </source>
</evidence>
<keyword evidence="15" id="KW-1185">Reference proteome</keyword>
<evidence type="ECO:0000256" key="8">
    <source>
        <dbReference type="ARBA" id="ARBA00023288"/>
    </source>
</evidence>
<feature type="region of interest" description="Disordered" evidence="11">
    <location>
        <begin position="27"/>
        <end position="78"/>
    </location>
</feature>
<feature type="compositionally biased region" description="Low complexity" evidence="11">
    <location>
        <begin position="38"/>
        <end position="71"/>
    </location>
</feature>
<dbReference type="GO" id="GO:0005886">
    <property type="term" value="C:plasma membrane"/>
    <property type="evidence" value="ECO:0007669"/>
    <property type="project" value="UniProtKB-SubCell"/>
</dbReference>
<name>A0AAV0YH76_VICFA</name>
<gene>
    <name evidence="14" type="ORF">VFH_U079120</name>
</gene>
<keyword evidence="8" id="KW-0449">Lipoprotein</keyword>
<evidence type="ECO:0000256" key="4">
    <source>
        <dbReference type="ARBA" id="ARBA00022729"/>
    </source>
</evidence>
<evidence type="ECO:0000256" key="7">
    <source>
        <dbReference type="ARBA" id="ARBA00023180"/>
    </source>
</evidence>
<reference evidence="14 15" key="1">
    <citation type="submission" date="2023-01" db="EMBL/GenBank/DDBJ databases">
        <authorList>
            <person name="Kreplak J."/>
        </authorList>
    </citation>
    <scope>NUCLEOTIDE SEQUENCE [LARGE SCALE GENOMIC DNA]</scope>
</reference>
<keyword evidence="4 13" id="KW-0732">Signal</keyword>
<evidence type="ECO:0000256" key="12">
    <source>
        <dbReference type="SAM" id="Phobius"/>
    </source>
</evidence>
<proteinExistence type="inferred from homology"/>
<comment type="similarity">
    <text evidence="10">Belongs to the classical AGP family.</text>
</comment>
<keyword evidence="12" id="KW-1133">Transmembrane helix</keyword>
<feature type="chain" id="PRO_5043337035" evidence="13">
    <location>
        <begin position="24"/>
        <end position="104"/>
    </location>
</feature>
<evidence type="ECO:0000256" key="6">
    <source>
        <dbReference type="ARBA" id="ARBA00023136"/>
    </source>
</evidence>
<keyword evidence="12" id="KW-0812">Transmembrane</keyword>
<organism evidence="14 15">
    <name type="scientific">Vicia faba</name>
    <name type="common">Broad bean</name>
    <name type="synonym">Faba vulgaris</name>
    <dbReference type="NCBI Taxonomy" id="3906"/>
    <lineage>
        <taxon>Eukaryota</taxon>
        <taxon>Viridiplantae</taxon>
        <taxon>Streptophyta</taxon>
        <taxon>Embryophyta</taxon>
        <taxon>Tracheophyta</taxon>
        <taxon>Spermatophyta</taxon>
        <taxon>Magnoliopsida</taxon>
        <taxon>eudicotyledons</taxon>
        <taxon>Gunneridae</taxon>
        <taxon>Pentapetalae</taxon>
        <taxon>rosids</taxon>
        <taxon>fabids</taxon>
        <taxon>Fabales</taxon>
        <taxon>Fabaceae</taxon>
        <taxon>Papilionoideae</taxon>
        <taxon>50 kb inversion clade</taxon>
        <taxon>NPAAA clade</taxon>
        <taxon>Hologalegina</taxon>
        <taxon>IRL clade</taxon>
        <taxon>Fabeae</taxon>
        <taxon>Vicia</taxon>
    </lineage>
</organism>
<dbReference type="GO" id="GO:0098552">
    <property type="term" value="C:side of membrane"/>
    <property type="evidence" value="ECO:0007669"/>
    <property type="project" value="UniProtKB-KW"/>
</dbReference>
<keyword evidence="6 12" id="KW-0472">Membrane</keyword>
<evidence type="ECO:0000256" key="13">
    <source>
        <dbReference type="SAM" id="SignalP"/>
    </source>
</evidence>
<evidence type="ECO:0000256" key="2">
    <source>
        <dbReference type="ARBA" id="ARBA00022475"/>
    </source>
</evidence>
<comment type="subcellular location">
    <subcellularLocation>
        <location evidence="1">Cell membrane</location>
        <topology evidence="1">Lipid-anchor</topology>
        <topology evidence="1">GPI-anchor</topology>
    </subcellularLocation>
</comment>
<sequence>MSLLNLNFALIIVAALLLTTTMAQSSRKAISPSPSLGDSPPEQSASSPSISPPEQSASSPSISPSSISDPPSEAPGPASNAVVFNTVSVAAGSALMIFVAALIM</sequence>
<evidence type="ECO:0000256" key="11">
    <source>
        <dbReference type="SAM" id="MobiDB-lite"/>
    </source>
</evidence>
<feature type="signal peptide" evidence="13">
    <location>
        <begin position="1"/>
        <end position="23"/>
    </location>
</feature>
<dbReference type="PANTHER" id="PTHR36321">
    <property type="entry name" value="CLASSICAL ARABINOGALACTAN PROTEIN 9"/>
    <property type="match status" value="1"/>
</dbReference>
<dbReference type="InterPro" id="IPR044959">
    <property type="entry name" value="AGP"/>
</dbReference>
<keyword evidence="3" id="KW-0336">GPI-anchor</keyword>
<feature type="compositionally biased region" description="Polar residues" evidence="11">
    <location>
        <begin position="27"/>
        <end position="36"/>
    </location>
</feature>
<evidence type="ECO:0000256" key="10">
    <source>
        <dbReference type="ARBA" id="ARBA00025756"/>
    </source>
</evidence>
<dbReference type="PANTHER" id="PTHR36321:SF2">
    <property type="entry name" value="CLASSICAL ARABINOGALACTAN PROTEIN 1"/>
    <property type="match status" value="1"/>
</dbReference>
<accession>A0AAV0YH76</accession>
<dbReference type="Proteomes" id="UP001157006">
    <property type="component" value="Unassembled WGS sequence"/>
</dbReference>
<dbReference type="AlphaFoldDB" id="A0AAV0YH76"/>
<evidence type="ECO:0000256" key="1">
    <source>
        <dbReference type="ARBA" id="ARBA00004609"/>
    </source>
</evidence>
<evidence type="ECO:0000256" key="5">
    <source>
        <dbReference type="ARBA" id="ARBA00022974"/>
    </source>
</evidence>
<comment type="function">
    <text evidence="9">Proteoglycan that seems to be implicated in diverse developmental roles such as differentiation, cell-cell recognition, embryogenesis and programmed cell death.</text>
</comment>
<keyword evidence="7" id="KW-0325">Glycoprotein</keyword>
<evidence type="ECO:0000313" key="15">
    <source>
        <dbReference type="Proteomes" id="UP001157006"/>
    </source>
</evidence>
<keyword evidence="2" id="KW-1003">Cell membrane</keyword>
<keyword evidence="5" id="KW-0654">Proteoglycan</keyword>
<evidence type="ECO:0000256" key="3">
    <source>
        <dbReference type="ARBA" id="ARBA00022622"/>
    </source>
</evidence>
<dbReference type="EMBL" id="CATIWC010001882">
    <property type="protein sequence ID" value="CAI8584528.1"/>
    <property type="molecule type" value="Genomic_DNA"/>
</dbReference>
<comment type="caution">
    <text evidence="14">The sequence shown here is derived from an EMBL/GenBank/DDBJ whole genome shotgun (WGS) entry which is preliminary data.</text>
</comment>
<evidence type="ECO:0000313" key="14">
    <source>
        <dbReference type="EMBL" id="CAI8584528.1"/>
    </source>
</evidence>